<evidence type="ECO:0000256" key="7">
    <source>
        <dbReference type="ARBA" id="ARBA00022723"/>
    </source>
</evidence>
<organism evidence="14 15">
    <name type="scientific">Pseudovirgaria hyperparasitica</name>
    <dbReference type="NCBI Taxonomy" id="470096"/>
    <lineage>
        <taxon>Eukaryota</taxon>
        <taxon>Fungi</taxon>
        <taxon>Dikarya</taxon>
        <taxon>Ascomycota</taxon>
        <taxon>Pezizomycotina</taxon>
        <taxon>Dothideomycetes</taxon>
        <taxon>Dothideomycetes incertae sedis</taxon>
        <taxon>Acrospermales</taxon>
        <taxon>Acrospermaceae</taxon>
        <taxon>Pseudovirgaria</taxon>
    </lineage>
</organism>
<evidence type="ECO:0000256" key="3">
    <source>
        <dbReference type="ARBA" id="ARBA00007823"/>
    </source>
</evidence>
<dbReference type="Pfam" id="PF00170">
    <property type="entry name" value="bZIP_1"/>
    <property type="match status" value="1"/>
</dbReference>
<keyword evidence="5" id="KW-0819">tRNA processing</keyword>
<comment type="similarity">
    <text evidence="3">Belongs to the RNase Z family.</text>
</comment>
<evidence type="ECO:0000313" key="15">
    <source>
        <dbReference type="Proteomes" id="UP000799437"/>
    </source>
</evidence>
<feature type="compositionally biased region" description="Polar residues" evidence="12">
    <location>
        <begin position="8"/>
        <end position="19"/>
    </location>
</feature>
<dbReference type="RefSeq" id="XP_033599360.1">
    <property type="nucleotide sequence ID" value="XM_033748259.1"/>
</dbReference>
<dbReference type="OrthoDB" id="527344at2759"/>
<dbReference type="PANTHER" id="PTHR12553">
    <property type="entry name" value="ZINC PHOSPHODIESTERASE ELAC PROTEIN 2"/>
    <property type="match status" value="1"/>
</dbReference>
<dbReference type="GeneID" id="54489313"/>
<evidence type="ECO:0000256" key="2">
    <source>
        <dbReference type="ARBA" id="ARBA00001947"/>
    </source>
</evidence>
<evidence type="ECO:0000256" key="8">
    <source>
        <dbReference type="ARBA" id="ARBA00022759"/>
    </source>
</evidence>
<dbReference type="SUPFAM" id="SSF57959">
    <property type="entry name" value="Leucine zipper domain"/>
    <property type="match status" value="1"/>
</dbReference>
<feature type="compositionally biased region" description="Polar residues" evidence="12">
    <location>
        <begin position="83"/>
        <end position="104"/>
    </location>
</feature>
<feature type="region of interest" description="Disordered" evidence="12">
    <location>
        <begin position="1550"/>
        <end position="1626"/>
    </location>
</feature>
<keyword evidence="6" id="KW-0540">Nuclease</keyword>
<proteinExistence type="inferred from homology"/>
<reference evidence="14" key="1">
    <citation type="journal article" date="2020" name="Stud. Mycol.">
        <title>101 Dothideomycetes genomes: a test case for predicting lifestyles and emergence of pathogens.</title>
        <authorList>
            <person name="Haridas S."/>
            <person name="Albert R."/>
            <person name="Binder M."/>
            <person name="Bloem J."/>
            <person name="Labutti K."/>
            <person name="Salamov A."/>
            <person name="Andreopoulos B."/>
            <person name="Baker S."/>
            <person name="Barry K."/>
            <person name="Bills G."/>
            <person name="Bluhm B."/>
            <person name="Cannon C."/>
            <person name="Castanera R."/>
            <person name="Culley D."/>
            <person name="Daum C."/>
            <person name="Ezra D."/>
            <person name="Gonzalez J."/>
            <person name="Henrissat B."/>
            <person name="Kuo A."/>
            <person name="Liang C."/>
            <person name="Lipzen A."/>
            <person name="Lutzoni F."/>
            <person name="Magnuson J."/>
            <person name="Mondo S."/>
            <person name="Nolan M."/>
            <person name="Ohm R."/>
            <person name="Pangilinan J."/>
            <person name="Park H.-J."/>
            <person name="Ramirez L."/>
            <person name="Alfaro M."/>
            <person name="Sun H."/>
            <person name="Tritt A."/>
            <person name="Yoshinaga Y."/>
            <person name="Zwiers L.-H."/>
            <person name="Turgeon B."/>
            <person name="Goodwin S."/>
            <person name="Spatafora J."/>
            <person name="Crous P."/>
            <person name="Grigoriev I."/>
        </authorList>
    </citation>
    <scope>NUCLEOTIDE SEQUENCE</scope>
    <source>
        <strain evidence="14">CBS 121739</strain>
    </source>
</reference>
<feature type="compositionally biased region" description="Low complexity" evidence="12">
    <location>
        <begin position="179"/>
        <end position="210"/>
    </location>
</feature>
<keyword evidence="7" id="KW-0479">Metal-binding</keyword>
<dbReference type="Gene3D" id="1.20.5.170">
    <property type="match status" value="1"/>
</dbReference>
<dbReference type="SUPFAM" id="SSF56281">
    <property type="entry name" value="Metallo-hydrolase/oxidoreductase"/>
    <property type="match status" value="2"/>
</dbReference>
<dbReference type="InterPro" id="IPR004827">
    <property type="entry name" value="bZIP"/>
</dbReference>
<protein>
    <recommendedName>
        <fullName evidence="4">ribonuclease Z</fullName>
        <ecNumber evidence="4">3.1.26.11</ecNumber>
    </recommendedName>
</protein>
<evidence type="ECO:0000256" key="4">
    <source>
        <dbReference type="ARBA" id="ARBA00012477"/>
    </source>
</evidence>
<keyword evidence="10" id="KW-0862">Zinc</keyword>
<feature type="domain" description="BZIP" evidence="13">
    <location>
        <begin position="282"/>
        <end position="345"/>
    </location>
</feature>
<dbReference type="InterPro" id="IPR046347">
    <property type="entry name" value="bZIP_sf"/>
</dbReference>
<feature type="compositionally biased region" description="Basic and acidic residues" evidence="12">
    <location>
        <begin position="1696"/>
        <end position="1708"/>
    </location>
</feature>
<dbReference type="EC" id="3.1.26.11" evidence="4"/>
<gene>
    <name evidence="14" type="ORF">EJ05DRAFT_511679</name>
</gene>
<feature type="region of interest" description="Disordered" evidence="12">
    <location>
        <begin position="276"/>
        <end position="295"/>
    </location>
</feature>
<feature type="compositionally biased region" description="Low complexity" evidence="12">
    <location>
        <begin position="39"/>
        <end position="63"/>
    </location>
</feature>
<dbReference type="InterPro" id="IPR027794">
    <property type="entry name" value="tRNase_Z_dom"/>
</dbReference>
<comment type="catalytic activity">
    <reaction evidence="1">
        <text>Endonucleolytic cleavage of RNA, removing extra 3' nucleotides from tRNA precursor, generating 3' termini of tRNAs. A 3'-hydroxy group is left at the tRNA terminus and a 5'-phosphoryl group is left at the trailer molecule.</text>
        <dbReference type="EC" id="3.1.26.11"/>
    </reaction>
</comment>
<dbReference type="InterPro" id="IPR047151">
    <property type="entry name" value="RNZ2-like"/>
</dbReference>
<dbReference type="InterPro" id="IPR036866">
    <property type="entry name" value="RibonucZ/Hydroxyglut_hydro"/>
</dbReference>
<evidence type="ECO:0000259" key="13">
    <source>
        <dbReference type="PROSITE" id="PS50217"/>
    </source>
</evidence>
<keyword evidence="8" id="KW-0255">Endonuclease</keyword>
<evidence type="ECO:0000256" key="5">
    <source>
        <dbReference type="ARBA" id="ARBA00022694"/>
    </source>
</evidence>
<keyword evidence="15" id="KW-1185">Reference proteome</keyword>
<comment type="cofactor">
    <cofactor evidence="2">
        <name>Zn(2+)</name>
        <dbReference type="ChEBI" id="CHEBI:29105"/>
    </cofactor>
</comment>
<feature type="region of interest" description="Disordered" evidence="12">
    <location>
        <begin position="31"/>
        <end position="104"/>
    </location>
</feature>
<dbReference type="Gene3D" id="3.60.15.10">
    <property type="entry name" value="Ribonuclease Z/Hydroxyacylglutathione hydrolase-like"/>
    <property type="match status" value="2"/>
</dbReference>
<feature type="coiled-coil region" evidence="11">
    <location>
        <begin position="307"/>
        <end position="334"/>
    </location>
</feature>
<dbReference type="GO" id="GO:0042781">
    <property type="term" value="F:3'-tRNA processing endoribonuclease activity"/>
    <property type="evidence" value="ECO:0007669"/>
    <property type="project" value="UniProtKB-EC"/>
</dbReference>
<evidence type="ECO:0000256" key="9">
    <source>
        <dbReference type="ARBA" id="ARBA00022801"/>
    </source>
</evidence>
<evidence type="ECO:0000256" key="11">
    <source>
        <dbReference type="SAM" id="Coils"/>
    </source>
</evidence>
<evidence type="ECO:0000313" key="14">
    <source>
        <dbReference type="EMBL" id="KAF2756909.1"/>
    </source>
</evidence>
<feature type="region of interest" description="Disordered" evidence="12">
    <location>
        <begin position="371"/>
        <end position="394"/>
    </location>
</feature>
<feature type="compositionally biased region" description="Polar residues" evidence="12">
    <location>
        <begin position="211"/>
        <end position="221"/>
    </location>
</feature>
<feature type="region of interest" description="Disordered" evidence="12">
    <location>
        <begin position="179"/>
        <end position="228"/>
    </location>
</feature>
<dbReference type="PANTHER" id="PTHR12553:SF49">
    <property type="entry name" value="ZINC PHOSPHODIESTERASE ELAC PROTEIN 2"/>
    <property type="match status" value="1"/>
</dbReference>
<dbReference type="GO" id="GO:0046872">
    <property type="term" value="F:metal ion binding"/>
    <property type="evidence" value="ECO:0007669"/>
    <property type="project" value="UniProtKB-KW"/>
</dbReference>
<dbReference type="Proteomes" id="UP000799437">
    <property type="component" value="Unassembled WGS sequence"/>
</dbReference>
<dbReference type="CDD" id="cd14810">
    <property type="entry name" value="bZIP_u1"/>
    <property type="match status" value="1"/>
</dbReference>
<feature type="region of interest" description="Disordered" evidence="12">
    <location>
        <begin position="139"/>
        <end position="161"/>
    </location>
</feature>
<keyword evidence="11" id="KW-0175">Coiled coil</keyword>
<sequence>MATAVYPMSSTPFNNSNSCEPDVEEWFNFSDLQSSNNGASSSQMPASSAPSALTSPATTIAPLDGDDFQAPAKPSYEYDRFKQQTGLPSGSVPGLQNSQFQGFSNTGLDDMSMWSTGLGGLDSDMNMDTELTHGLPAFFYPNTESSHQDDFVDPSTLTQPEEPANVRVWPGVHQQQALAKAQAQAQQQRQQQMLQQQQKQTSRPQQQSRTAPSKRSASHQPTDARTEETIARVVNQIRQNSQMSSQNDDPHAHLPHIIRMKKDEEDMDEDERLLASEEGKKLTSKERRQLRNKVSARAFRSRRKEYIGQLEGEVNQKANECNELRIQNRALMEENARSRAFIENLLRHQAFAPFLEDLSRDEALQPRLPIQQQQTAQPARKDANAYQAPQQFESSRQDDLQIGMALVPETPLDLSMLSINNTWGNQNLGFPFQQPQVFSVMEVPEGPILNAEMLSGKEYEAFDETETVEPVDDVKQDFPVVGTTYSDSTTLVTAKPAETEEERAFDNNPEFALYHPTSPSAPVTSTPTFDNLSFEGVTIEKSSQFELVVPSTSSDLAMERVERICASMEPLSWKEAEYKRRRAEGGKAARQRVWEAQHGVAQPTSSLSVERGVGSGTNFERFSSADGSIKRALSPWEEWYGVSNTVEPVLEFRGTRDPSCNSYAASFISHGDPLSPHKAVSHRSGEQRFGKECILYHRKSRSNYRKEADQSQYMVAAYIQASRRLYESRMKTYIKFLTAPTLDTPGTAVALRFDHDKRKYLFGNMSEGTQRAAIGIQGSFKHVHTIFMTGKLDWHSIGGLVGTLLTVAEARSEDRGVKFDLGTRDMIVHGPPNLKQALATCRRFVFRKGIPVYAFEHTPNVPKAGNIAEHPTWQDDIVKAWAMAIEPSHHNHNVSAPENPRKRSFDQAMGWASDLTSEQQEKQYNQLRESIVGDMFNSNWRMDALYDTNLRNVELPAEIFIRDPDTKEIKRYEGPVPGDLPYHQLPDITVLVRKAWPAALVGRLPPTKPSSVAVSYIARTHPIRGKFDPKKALELGLRDKTKYKDIAKGEPVENDKGEMIQPDQVLGKGSSGEAFAIIELPGVEYVEPLIARAEWKTPQLLENMQHIVWILAPGVLEHRPLQDFMRKLSDDLGVHHIVSSTDTHPDRAPFISAAGQHARLNKIDPCRFPALSFDDTTIIQSLSAGTNISGHELKDIPTLHPPAAGIEMATGSKFEQSVYNQQVQLDMEEELKVLDPSILKLSEEAAQRIKDDAEALDLWKKKIPEPDTEVFSLGTGSAVPSNYRNVSATLVRVPGKGAYLFDAGEGTWGQIQRVFGPEGAREVMKELRMIWISHMHADHHLGVTSVIRAWRDTVHGKPGTEGTASSKQRLAVISAVYMIDWLREYSEIEDYGYSHILPLAITAEQDMKSLSAVSRSNLHLHPSDPASTSDPVPFKVAELMRHTHLSGIRAVTVHHCHGARAVSIAFPSGLKISYSGDCRPSPAFARIGKDSTLLIHEATFDDDLRGDAEAKKHSTTGEALEIGQMMGAKCVLLTHFSQRYSKIPIVEADSEAPKPAKPPATGSVLDDQVAPSIRGDTLPQPTGVSDLGPDLEDDLKARFDGDDDNFDNTLNDARLTSGDKSTGPADVNRAPSAAVFKVSDPDLKVGIAFDYMRVKLGEFAHLKYYTPALIRLFSGPEEDVLETEAKPKKDKRKKNKEVGPVRELDGLN</sequence>
<dbReference type="Pfam" id="PF13691">
    <property type="entry name" value="Lactamase_B_4"/>
    <property type="match status" value="1"/>
</dbReference>
<feature type="region of interest" description="Disordered" evidence="12">
    <location>
        <begin position="1"/>
        <end position="20"/>
    </location>
</feature>
<feature type="compositionally biased region" description="Basic and acidic residues" evidence="12">
    <location>
        <begin position="276"/>
        <end position="289"/>
    </location>
</feature>
<keyword evidence="9" id="KW-0378">Hydrolase</keyword>
<evidence type="ECO:0000256" key="1">
    <source>
        <dbReference type="ARBA" id="ARBA00000402"/>
    </source>
</evidence>
<dbReference type="GO" id="GO:0005739">
    <property type="term" value="C:mitochondrion"/>
    <property type="evidence" value="ECO:0007669"/>
    <property type="project" value="TreeGrafter"/>
</dbReference>
<dbReference type="SMART" id="SM00338">
    <property type="entry name" value="BRLZ"/>
    <property type="match status" value="1"/>
</dbReference>
<dbReference type="PROSITE" id="PS50217">
    <property type="entry name" value="BZIP"/>
    <property type="match status" value="1"/>
</dbReference>
<evidence type="ECO:0000256" key="10">
    <source>
        <dbReference type="ARBA" id="ARBA00022833"/>
    </source>
</evidence>
<dbReference type="GO" id="GO:0003700">
    <property type="term" value="F:DNA-binding transcription factor activity"/>
    <property type="evidence" value="ECO:0007669"/>
    <property type="project" value="InterPro"/>
</dbReference>
<accession>A0A6A6W419</accession>
<dbReference type="CDD" id="cd07718">
    <property type="entry name" value="RNaseZ_ELAC1_ELAC2-C-term-like_MBL-fold"/>
    <property type="match status" value="1"/>
</dbReference>
<dbReference type="EMBL" id="ML996574">
    <property type="protein sequence ID" value="KAF2756909.1"/>
    <property type="molecule type" value="Genomic_DNA"/>
</dbReference>
<dbReference type="GO" id="GO:1990180">
    <property type="term" value="P:mitochondrial tRNA 3'-end processing"/>
    <property type="evidence" value="ECO:0007669"/>
    <property type="project" value="TreeGrafter"/>
</dbReference>
<name>A0A6A6W419_9PEZI</name>
<evidence type="ECO:0000256" key="12">
    <source>
        <dbReference type="SAM" id="MobiDB-lite"/>
    </source>
</evidence>
<evidence type="ECO:0000256" key="6">
    <source>
        <dbReference type="ARBA" id="ARBA00022722"/>
    </source>
</evidence>
<feature type="region of interest" description="Disordered" evidence="12">
    <location>
        <begin position="1676"/>
        <end position="1708"/>
    </location>
</feature>